<keyword evidence="6" id="KW-0393">Immunoglobulin domain</keyword>
<evidence type="ECO:0000256" key="9">
    <source>
        <dbReference type="SAM" id="SignalP"/>
    </source>
</evidence>
<dbReference type="OrthoDB" id="6019866at2759"/>
<keyword evidence="4" id="KW-1015">Disulfide bond</keyword>
<dbReference type="InterPro" id="IPR013783">
    <property type="entry name" value="Ig-like_fold"/>
</dbReference>
<comment type="similarity">
    <text evidence="7">Belongs to the hemolin family.</text>
</comment>
<dbReference type="InterPro" id="IPR056861">
    <property type="entry name" value="HMCN1-like_VWA"/>
</dbReference>
<feature type="domain" description="Ig-like" evidence="11">
    <location>
        <begin position="531"/>
        <end position="593"/>
    </location>
</feature>
<evidence type="ECO:0000313" key="13">
    <source>
        <dbReference type="Proteomes" id="UP000494106"/>
    </source>
</evidence>
<evidence type="ECO:0000259" key="10">
    <source>
        <dbReference type="PROSITE" id="PS50234"/>
    </source>
</evidence>
<evidence type="ECO:0000256" key="7">
    <source>
        <dbReference type="ARBA" id="ARBA00061228"/>
    </source>
</evidence>
<dbReference type="InterPro" id="IPR001604">
    <property type="entry name" value="Endo_G_ENPP1-like_dom"/>
</dbReference>
<dbReference type="Pfam" id="PF25106">
    <property type="entry name" value="VWA_4"/>
    <property type="match status" value="1"/>
</dbReference>
<dbReference type="InterPro" id="IPR003599">
    <property type="entry name" value="Ig_sub"/>
</dbReference>
<dbReference type="InterPro" id="IPR003598">
    <property type="entry name" value="Ig_sub2"/>
</dbReference>
<sequence>MAWLQSYLLVILATRIWAVHREVITKSSLTFVIDDTASMQEEIRQVKETVDSIFDTVTTSNKSQIENFVLVTFNDPDAKLLTVTKDRTKFKTALWNINIHGGGDCPEYSMKGIKIGLENSLPLSYMYVFTDASAADYTQFEEIKSIAQKNQIQVTFLLTGDCSSRANPDYQVYHKVAKATSGQVFNMMKQDVKDVLEYVVETIKGRDNILVDKTLPSGLHDVEFKVDKKMENVTISVSGSNPTVKVKDPGGKKLETKDIVNKSEIKIVGVPKGEPGVYTAKVGSTSNKSVRVTGKTTLNFEHGFSMYQPLTLSETATRPAPDGNTYLSIQLLGDGVILRSAKVIDTSGNVLQELPLRLINEKDKFYVTDEFNPPSTAFKISVSGYDVETKTTVERMSATPIERQNPKHAVTTTNIAPMVKIIDGPKITVDYNVSLDLKCRINGYPKPEVMWIDTNTGSTTRTTVSTIEAPSDYISILKVENANKNYTFECKATNPLGTNMDRIQVVTNIFFNVLETPKDITEIEYDKEGIIPCVVDAQPPAMTSWYKNNKLLVNDTNIVIASDMRTVTIKHMNLESQGNFMCEVRNELNRKVFFSKVNVFGLEKPKISKTDDIVLVTKGDDAQLECRIIEGIPKPTIQWYFQTEDGEKFEEISETSDILRLQDVDIDKIGTYLCIASNEIGNERYAIDLIVEYPPTIKDSDSKLQAKDGDVVTIPCEVDGVPTPKVKWFKDGSPIDHLSDFQITANHTLKWHAKVLSDNGLYTCVAENAFGSTNKTVLVDVFDPPHIELPKLFTIKTTIGQNIVIPCRADGHPRPVIRWIYNDLDRTVTENIRYHKKLMALRLGNIKLRDQGYYTCVASNVGGSTRITYKVEVNDPPVIQKSYQDNSFNAVTGDLMLKISCIATGSPEPTIAWEKDGLNIAFGTEWYDIDNGTLIIKNIDKGSQGAYTCLARNKIGNATMNYYVTVSDYPLITGPVSKMFIEEGQLVNLPCKIPHTRIDTVRWYKNQKIVGKGELIVRRITKRDEGTYSCRISDFEKSSSAHVHVLVGKKPSFITDEEEVIDFLEGDSVPLICEAIGDPEPEKVSWHFNGEEMDVTEMTYHLRMMLDNRGNYTCEVSNDFGTIQRSFRIVTKDCILDMKKDFLKDNEPLLLSASLTWPSFNLFEGYMFIAKNEPFYLHCQKGFRRFPSVNTVMGFCESETNINIQGKIFKYTDIKCNEENEPAIRRSYSSCRPGNTEYIQVGYQVYHSFLEVYDVCLDKKNNVPLYAQHKIYGEQNGVVKNVTKWYRNDLMTLDSDSMYDCRSQVNDISSTIGRPFHLHDDCCFGKRQLVNPKDLRPGVPTAAVYTYLNIVPQWSTCNSKNWDNVEEKVRMFSKSFENTLTVLTGTANRRPRSRSRQHKGIVLHDQRGRKQPVSQYLWKVVQNPASSSSLAIVQVNVPDLSPADVPSHIHCRDICNEIEWMKDTNWHNVADGYTYCCSILDFESAFNFKRQFSRDKTAVLYNDLIMPRYHYSLTTT</sequence>
<dbReference type="InterPro" id="IPR056475">
    <property type="entry name" value="GBD_Hemicentin/VWA7"/>
</dbReference>
<feature type="chain" id="PRO_5035856792" description="Hemolin" evidence="9">
    <location>
        <begin position="19"/>
        <end position="1516"/>
    </location>
</feature>
<organism evidence="12 13">
    <name type="scientific">Arctia plantaginis</name>
    <name type="common">Wood tiger moth</name>
    <name type="synonym">Phalaena plantaginis</name>
    <dbReference type="NCBI Taxonomy" id="874455"/>
    <lineage>
        <taxon>Eukaryota</taxon>
        <taxon>Metazoa</taxon>
        <taxon>Ecdysozoa</taxon>
        <taxon>Arthropoda</taxon>
        <taxon>Hexapoda</taxon>
        <taxon>Insecta</taxon>
        <taxon>Pterygota</taxon>
        <taxon>Neoptera</taxon>
        <taxon>Endopterygota</taxon>
        <taxon>Lepidoptera</taxon>
        <taxon>Glossata</taxon>
        <taxon>Ditrysia</taxon>
        <taxon>Noctuoidea</taxon>
        <taxon>Erebidae</taxon>
        <taxon>Arctiinae</taxon>
        <taxon>Arctia</taxon>
    </lineage>
</organism>
<dbReference type="SUPFAM" id="SSF54060">
    <property type="entry name" value="His-Me finger endonucleases"/>
    <property type="match status" value="1"/>
</dbReference>
<dbReference type="Gene3D" id="3.40.50.410">
    <property type="entry name" value="von Willebrand factor, type A domain"/>
    <property type="match status" value="1"/>
</dbReference>
<evidence type="ECO:0000256" key="6">
    <source>
        <dbReference type="ARBA" id="ARBA00023319"/>
    </source>
</evidence>
<dbReference type="InterPro" id="IPR007110">
    <property type="entry name" value="Ig-like_dom"/>
</dbReference>
<name>A0A8S0ZKX5_ARCPL</name>
<keyword evidence="2" id="KW-0964">Secreted</keyword>
<feature type="domain" description="Ig-like" evidence="11">
    <location>
        <begin position="605"/>
        <end position="692"/>
    </location>
</feature>
<evidence type="ECO:0000256" key="4">
    <source>
        <dbReference type="ARBA" id="ARBA00023157"/>
    </source>
</evidence>
<dbReference type="FunFam" id="2.60.40.10:FF:000032">
    <property type="entry name" value="palladin isoform X1"/>
    <property type="match status" value="1"/>
</dbReference>
<evidence type="ECO:0000256" key="5">
    <source>
        <dbReference type="ARBA" id="ARBA00023180"/>
    </source>
</evidence>
<dbReference type="GO" id="GO:0003676">
    <property type="term" value="F:nucleic acid binding"/>
    <property type="evidence" value="ECO:0007669"/>
    <property type="project" value="InterPro"/>
</dbReference>
<dbReference type="PROSITE" id="PS50234">
    <property type="entry name" value="VWFA"/>
    <property type="match status" value="1"/>
</dbReference>
<proteinExistence type="inferred from homology"/>
<dbReference type="InterPro" id="IPR013098">
    <property type="entry name" value="Ig_I-set"/>
</dbReference>
<dbReference type="InterPro" id="IPR036179">
    <property type="entry name" value="Ig-like_dom_sf"/>
</dbReference>
<evidence type="ECO:0000256" key="1">
    <source>
        <dbReference type="ARBA" id="ARBA00004613"/>
    </source>
</evidence>
<dbReference type="GO" id="GO:0016787">
    <property type="term" value="F:hydrolase activity"/>
    <property type="evidence" value="ECO:0007669"/>
    <property type="project" value="InterPro"/>
</dbReference>
<dbReference type="CDD" id="cd00096">
    <property type="entry name" value="Ig"/>
    <property type="match status" value="2"/>
</dbReference>
<dbReference type="SUPFAM" id="SSF48726">
    <property type="entry name" value="Immunoglobulin"/>
    <property type="match status" value="7"/>
</dbReference>
<evidence type="ECO:0000313" key="12">
    <source>
        <dbReference type="EMBL" id="CAB3232072.1"/>
    </source>
</evidence>
<feature type="domain" description="Ig-like" evidence="11">
    <location>
        <begin position="970"/>
        <end position="1040"/>
    </location>
</feature>
<evidence type="ECO:0000256" key="8">
    <source>
        <dbReference type="ARBA" id="ARBA00068688"/>
    </source>
</evidence>
<reference evidence="12 13" key="1">
    <citation type="submission" date="2020-04" db="EMBL/GenBank/DDBJ databases">
        <authorList>
            <person name="Wallbank WR R."/>
            <person name="Pardo Diaz C."/>
            <person name="Kozak K."/>
            <person name="Martin S."/>
            <person name="Jiggins C."/>
            <person name="Moest M."/>
            <person name="Warren A I."/>
            <person name="Byers J.R.P. K."/>
            <person name="Montejo-Kovacevich G."/>
            <person name="Yen C E."/>
        </authorList>
    </citation>
    <scope>NUCLEOTIDE SEQUENCE [LARGE SCALE GENOMIC DNA]</scope>
</reference>
<accession>A0A8S0ZKX5</accession>
<feature type="domain" description="Ig-like" evidence="11">
    <location>
        <begin position="695"/>
        <end position="780"/>
    </location>
</feature>
<dbReference type="GO" id="GO:0032991">
    <property type="term" value="C:protein-containing complex"/>
    <property type="evidence" value="ECO:0007669"/>
    <property type="project" value="UniProtKB-ARBA"/>
</dbReference>
<dbReference type="Pfam" id="PF07679">
    <property type="entry name" value="I-set"/>
    <property type="match status" value="4"/>
</dbReference>
<dbReference type="PANTHER" id="PTHR10075">
    <property type="entry name" value="BASIGIN RELATED"/>
    <property type="match status" value="1"/>
</dbReference>
<feature type="domain" description="Ig-like" evidence="11">
    <location>
        <begin position="417"/>
        <end position="507"/>
    </location>
</feature>
<dbReference type="Gene3D" id="2.60.40.10">
    <property type="entry name" value="Immunoglobulins"/>
    <property type="match status" value="8"/>
</dbReference>
<dbReference type="Pfam" id="PF23560">
    <property type="entry name" value="GBD_Hemicentin"/>
    <property type="match status" value="1"/>
</dbReference>
<feature type="domain" description="Ig-like" evidence="11">
    <location>
        <begin position="1051"/>
        <end position="1130"/>
    </location>
</feature>
<dbReference type="EMBL" id="CADEBC010000476">
    <property type="protein sequence ID" value="CAB3232072.1"/>
    <property type="molecule type" value="Genomic_DNA"/>
</dbReference>
<dbReference type="Gene3D" id="3.40.570.10">
    <property type="entry name" value="Extracellular Endonuclease, subunit A"/>
    <property type="match status" value="1"/>
</dbReference>
<dbReference type="Proteomes" id="UP000494106">
    <property type="component" value="Unassembled WGS sequence"/>
</dbReference>
<feature type="domain" description="Ig-like" evidence="11">
    <location>
        <begin position="876"/>
        <end position="967"/>
    </location>
</feature>
<keyword evidence="5" id="KW-0325">Glycoprotein</keyword>
<dbReference type="InterPro" id="IPR002035">
    <property type="entry name" value="VWF_A"/>
</dbReference>
<feature type="domain" description="VWFA" evidence="10">
    <location>
        <begin position="28"/>
        <end position="203"/>
    </location>
</feature>
<gene>
    <name evidence="12" type="ORF">APLA_LOCUS4701</name>
</gene>
<dbReference type="PROSITE" id="PS50835">
    <property type="entry name" value="IG_LIKE"/>
    <property type="match status" value="8"/>
</dbReference>
<dbReference type="InterPro" id="IPR036465">
    <property type="entry name" value="vWFA_dom_sf"/>
</dbReference>
<comment type="subcellular location">
    <subcellularLocation>
        <location evidence="1">Secreted</location>
    </subcellularLocation>
</comment>
<dbReference type="Pfam" id="PF13927">
    <property type="entry name" value="Ig_3"/>
    <property type="match status" value="3"/>
</dbReference>
<evidence type="ECO:0000259" key="11">
    <source>
        <dbReference type="PROSITE" id="PS50835"/>
    </source>
</evidence>
<dbReference type="PANTHER" id="PTHR10075:SF100">
    <property type="entry name" value="FASCICLIN-2"/>
    <property type="match status" value="1"/>
</dbReference>
<dbReference type="SMART" id="SM00409">
    <property type="entry name" value="IG"/>
    <property type="match status" value="8"/>
</dbReference>
<dbReference type="Pfam" id="PF13895">
    <property type="entry name" value="Ig_2"/>
    <property type="match status" value="1"/>
</dbReference>
<keyword evidence="3 9" id="KW-0732">Signal</keyword>
<dbReference type="GO" id="GO:0048468">
    <property type="term" value="P:cell development"/>
    <property type="evidence" value="ECO:0007669"/>
    <property type="project" value="UniProtKB-ARBA"/>
</dbReference>
<feature type="signal peptide" evidence="9">
    <location>
        <begin position="1"/>
        <end position="18"/>
    </location>
</feature>
<evidence type="ECO:0000256" key="3">
    <source>
        <dbReference type="ARBA" id="ARBA00022729"/>
    </source>
</evidence>
<keyword evidence="13" id="KW-1185">Reference proteome</keyword>
<comment type="caution">
    <text evidence="12">The sequence shown here is derived from an EMBL/GenBank/DDBJ whole genome shotgun (WGS) entry which is preliminary data.</text>
</comment>
<protein>
    <recommendedName>
        <fullName evidence="8">Hemolin</fullName>
    </recommendedName>
</protein>
<evidence type="ECO:0000256" key="2">
    <source>
        <dbReference type="ARBA" id="ARBA00022525"/>
    </source>
</evidence>
<dbReference type="SUPFAM" id="SSF53300">
    <property type="entry name" value="vWA-like"/>
    <property type="match status" value="1"/>
</dbReference>
<dbReference type="SMART" id="SM00408">
    <property type="entry name" value="IGc2"/>
    <property type="match status" value="8"/>
</dbReference>
<dbReference type="SMART" id="SM00892">
    <property type="entry name" value="Endonuclease_NS"/>
    <property type="match status" value="1"/>
</dbReference>
<dbReference type="GO" id="GO:0005576">
    <property type="term" value="C:extracellular region"/>
    <property type="evidence" value="ECO:0007669"/>
    <property type="project" value="UniProtKB-SubCell"/>
</dbReference>
<dbReference type="GO" id="GO:0046872">
    <property type="term" value="F:metal ion binding"/>
    <property type="evidence" value="ECO:0007669"/>
    <property type="project" value="InterPro"/>
</dbReference>
<dbReference type="InterPro" id="IPR044925">
    <property type="entry name" value="His-Me_finger_sf"/>
</dbReference>
<feature type="domain" description="Ig-like" evidence="11">
    <location>
        <begin position="790"/>
        <end position="874"/>
    </location>
</feature>
<dbReference type="InterPro" id="IPR044929">
    <property type="entry name" value="DNA/RNA_non-sp_Endonuclease_sf"/>
</dbReference>
<dbReference type="Pfam" id="PF01223">
    <property type="entry name" value="Endonuclease_NS"/>
    <property type="match status" value="1"/>
</dbReference>